<dbReference type="CDD" id="cd00056">
    <property type="entry name" value="ENDO3c"/>
    <property type="match status" value="1"/>
</dbReference>
<sequence>MASFRDIHDTLYTAFGTQNWWPADTPFEVAVGAVLTQNTAWTNVERAIAALREADCLAPRAILDTPDEALAAHIRPAGYFNVKAQRLKALCRFLLRECPDGDIAHLAGEPTASLRVRLLAVKGVGEETADSILLYALGHRIFVVDAYTRRIFERLGLLESGLSYTAIQTRFQEALPADRALYNEYHALIVALGKDYCKPKPRCGACPLRASCPAAEVPD</sequence>
<evidence type="ECO:0000256" key="4">
    <source>
        <dbReference type="ARBA" id="ARBA00023004"/>
    </source>
</evidence>
<dbReference type="InterPro" id="IPR003265">
    <property type="entry name" value="HhH-GPD_domain"/>
</dbReference>
<dbReference type="PANTHER" id="PTHR10359">
    <property type="entry name" value="A/G-SPECIFIC ADENINE GLYCOSYLASE/ENDONUCLEASE III"/>
    <property type="match status" value="1"/>
</dbReference>
<dbReference type="PIRSF" id="PIRSF001435">
    <property type="entry name" value="Nth"/>
    <property type="match status" value="1"/>
</dbReference>
<evidence type="ECO:0000256" key="2">
    <source>
        <dbReference type="ARBA" id="ARBA00022485"/>
    </source>
</evidence>
<keyword evidence="3" id="KW-0479">Metal-binding</keyword>
<dbReference type="RefSeq" id="WP_373656756.1">
    <property type="nucleotide sequence ID" value="NZ_JBGUAW010000010.1"/>
</dbReference>
<dbReference type="EMBL" id="JBGUAW010000010">
    <property type="protein sequence ID" value="MFA9461967.1"/>
    <property type="molecule type" value="Genomic_DNA"/>
</dbReference>
<dbReference type="InterPro" id="IPR011257">
    <property type="entry name" value="DNA_glycosylase"/>
</dbReference>
<dbReference type="Gene3D" id="1.10.340.30">
    <property type="entry name" value="Hypothetical protein, domain 2"/>
    <property type="match status" value="1"/>
</dbReference>
<dbReference type="SUPFAM" id="SSF48150">
    <property type="entry name" value="DNA-glycosylase"/>
    <property type="match status" value="1"/>
</dbReference>
<evidence type="ECO:0000256" key="1">
    <source>
        <dbReference type="ARBA" id="ARBA00001966"/>
    </source>
</evidence>
<name>A0ABV4TXB6_9GAMM</name>
<evidence type="ECO:0000313" key="7">
    <source>
        <dbReference type="EMBL" id="MFA9461967.1"/>
    </source>
</evidence>
<dbReference type="GO" id="GO:0004519">
    <property type="term" value="F:endonuclease activity"/>
    <property type="evidence" value="ECO:0007669"/>
    <property type="project" value="UniProtKB-KW"/>
</dbReference>
<protein>
    <submittedName>
        <fullName evidence="7">Endonuclease III domain-containing protein</fullName>
    </submittedName>
</protein>
<feature type="domain" description="HhH-GPD" evidence="6">
    <location>
        <begin position="35"/>
        <end position="195"/>
    </location>
</feature>
<keyword evidence="7" id="KW-0378">Hydrolase</keyword>
<accession>A0ABV4TXB6</accession>
<reference evidence="7 8" key="1">
    <citation type="submission" date="2024-08" db="EMBL/GenBank/DDBJ databases">
        <title>Whole-genome sequencing of halo(alkali)philic microorganisms from hypersaline lakes.</title>
        <authorList>
            <person name="Sorokin D.Y."/>
            <person name="Merkel A.Y."/>
            <person name="Messina E."/>
            <person name="Yakimov M."/>
        </authorList>
    </citation>
    <scope>NUCLEOTIDE SEQUENCE [LARGE SCALE GENOMIC DNA]</scope>
    <source>
        <strain evidence="7 8">Cl-TMA</strain>
    </source>
</reference>
<dbReference type="Gene3D" id="1.10.1670.10">
    <property type="entry name" value="Helix-hairpin-Helix base-excision DNA repair enzymes (C-terminal)"/>
    <property type="match status" value="1"/>
</dbReference>
<keyword evidence="4" id="KW-0408">Iron</keyword>
<evidence type="ECO:0000313" key="8">
    <source>
        <dbReference type="Proteomes" id="UP001575181"/>
    </source>
</evidence>
<keyword evidence="5" id="KW-0411">Iron-sulfur</keyword>
<dbReference type="Proteomes" id="UP001575181">
    <property type="component" value="Unassembled WGS sequence"/>
</dbReference>
<comment type="caution">
    <text evidence="7">The sequence shown here is derived from an EMBL/GenBank/DDBJ whole genome shotgun (WGS) entry which is preliminary data.</text>
</comment>
<dbReference type="SMART" id="SM00478">
    <property type="entry name" value="ENDO3c"/>
    <property type="match status" value="1"/>
</dbReference>
<organism evidence="7 8">
    <name type="scientific">Thiohalorhabdus methylotrophus</name>
    <dbReference type="NCBI Taxonomy" id="3242694"/>
    <lineage>
        <taxon>Bacteria</taxon>
        <taxon>Pseudomonadati</taxon>
        <taxon>Pseudomonadota</taxon>
        <taxon>Gammaproteobacteria</taxon>
        <taxon>Thiohalorhabdales</taxon>
        <taxon>Thiohalorhabdaceae</taxon>
        <taxon>Thiohalorhabdus</taxon>
    </lineage>
</organism>
<evidence type="ECO:0000256" key="3">
    <source>
        <dbReference type="ARBA" id="ARBA00022723"/>
    </source>
</evidence>
<dbReference type="InterPro" id="IPR023170">
    <property type="entry name" value="HhH_base_excis_C"/>
</dbReference>
<dbReference type="Pfam" id="PF00730">
    <property type="entry name" value="HhH-GPD"/>
    <property type="match status" value="1"/>
</dbReference>
<dbReference type="PANTHER" id="PTHR10359:SF19">
    <property type="entry name" value="DNA REPAIR GLYCOSYLASE MJ1434-RELATED"/>
    <property type="match status" value="1"/>
</dbReference>
<dbReference type="InterPro" id="IPR003651">
    <property type="entry name" value="Endonuclease3_FeS-loop_motif"/>
</dbReference>
<evidence type="ECO:0000256" key="5">
    <source>
        <dbReference type="ARBA" id="ARBA00023014"/>
    </source>
</evidence>
<comment type="cofactor">
    <cofactor evidence="1">
        <name>[4Fe-4S] cluster</name>
        <dbReference type="ChEBI" id="CHEBI:49883"/>
    </cofactor>
</comment>
<proteinExistence type="predicted"/>
<keyword evidence="2" id="KW-0004">4Fe-4S</keyword>
<keyword evidence="8" id="KW-1185">Reference proteome</keyword>
<gene>
    <name evidence="7" type="ORF">ACERLL_14175</name>
</gene>
<evidence type="ECO:0000259" key="6">
    <source>
        <dbReference type="SMART" id="SM00478"/>
    </source>
</evidence>
<keyword evidence="7" id="KW-0540">Nuclease</keyword>
<dbReference type="SMART" id="SM00525">
    <property type="entry name" value="FES"/>
    <property type="match status" value="1"/>
</dbReference>
<keyword evidence="7" id="KW-0255">Endonuclease</keyword>